<name>A0A2V3UGZ7_9HYPH</name>
<evidence type="ECO:0000313" key="2">
    <source>
        <dbReference type="Proteomes" id="UP000248021"/>
    </source>
</evidence>
<reference evidence="1 2" key="1">
    <citation type="submission" date="2018-05" db="EMBL/GenBank/DDBJ databases">
        <title>Genomic Encyclopedia of Type Strains, Phase IV (KMG-IV): sequencing the most valuable type-strain genomes for metagenomic binning, comparative biology and taxonomic classification.</title>
        <authorList>
            <person name="Goeker M."/>
        </authorList>
    </citation>
    <scope>NUCLEOTIDE SEQUENCE [LARGE SCALE GENOMIC DNA]</scope>
    <source>
        <strain evidence="1 2">DSM 6462</strain>
    </source>
</reference>
<dbReference type="RefSeq" id="WP_110372689.1">
    <property type="nucleotide sequence ID" value="NZ_JAHBRY010000001.1"/>
</dbReference>
<proteinExistence type="predicted"/>
<keyword evidence="2" id="KW-1185">Reference proteome</keyword>
<protein>
    <submittedName>
        <fullName evidence="1">Uncharacterized protein</fullName>
    </submittedName>
</protein>
<dbReference type="OrthoDB" id="8244954at2"/>
<evidence type="ECO:0000313" key="1">
    <source>
        <dbReference type="EMBL" id="PXW64635.1"/>
    </source>
</evidence>
<comment type="caution">
    <text evidence="1">The sequence shown here is derived from an EMBL/GenBank/DDBJ whole genome shotgun (WGS) entry which is preliminary data.</text>
</comment>
<organism evidence="1 2">
    <name type="scientific">Chelatococcus asaccharovorans</name>
    <dbReference type="NCBI Taxonomy" id="28210"/>
    <lineage>
        <taxon>Bacteria</taxon>
        <taxon>Pseudomonadati</taxon>
        <taxon>Pseudomonadota</taxon>
        <taxon>Alphaproteobacteria</taxon>
        <taxon>Hyphomicrobiales</taxon>
        <taxon>Chelatococcaceae</taxon>
        <taxon>Chelatococcus</taxon>
    </lineage>
</organism>
<gene>
    <name evidence="1" type="ORF">C7450_101394</name>
</gene>
<dbReference type="AlphaFoldDB" id="A0A2V3UGZ7"/>
<sequence length="75" mass="8243">MSGSFDFSLDEDWSTNIGRLKVHLETVDAECVKILFDNLAILEAGDNNARRDFNQKVLEALEAAAQAEIDSQGGE</sequence>
<accession>A0A2V3UGZ7</accession>
<dbReference type="Proteomes" id="UP000248021">
    <property type="component" value="Unassembled WGS sequence"/>
</dbReference>
<dbReference type="EMBL" id="QJJK01000001">
    <property type="protein sequence ID" value="PXW64635.1"/>
    <property type="molecule type" value="Genomic_DNA"/>
</dbReference>